<evidence type="ECO:0000256" key="1">
    <source>
        <dbReference type="ARBA" id="ARBA00006756"/>
    </source>
</evidence>
<protein>
    <recommendedName>
        <fullName evidence="3">Exocyst subunit Exo70 family protein</fullName>
    </recommendedName>
</protein>
<dbReference type="OrthoDB" id="663845at2759"/>
<dbReference type="EMBL" id="CM009752">
    <property type="protein sequence ID" value="PUZ62127.1"/>
    <property type="molecule type" value="Genomic_DNA"/>
</dbReference>
<dbReference type="SUPFAM" id="SSF74788">
    <property type="entry name" value="Cullin repeat-like"/>
    <property type="match status" value="1"/>
</dbReference>
<dbReference type="InterPro" id="IPR004140">
    <property type="entry name" value="Exo70"/>
</dbReference>
<evidence type="ECO:0000256" key="3">
    <source>
        <dbReference type="RuleBase" id="RU365026"/>
    </source>
</evidence>
<dbReference type="STRING" id="1504633.A0A2T7E2W0"/>
<dbReference type="AlphaFoldDB" id="A0A2T7E2W0"/>
<dbReference type="InterPro" id="IPR016159">
    <property type="entry name" value="Cullin_repeat-like_dom_sf"/>
</dbReference>
<dbReference type="PANTHER" id="PTHR12542:SF40">
    <property type="entry name" value="EXOCYST SUBUNIT EXO70 FAMILY PROTEIN"/>
    <property type="match status" value="1"/>
</dbReference>
<name>A0A2T7E2W0_9POAL</name>
<dbReference type="Pfam" id="PF03081">
    <property type="entry name" value="Exo70_C"/>
    <property type="match status" value="1"/>
</dbReference>
<dbReference type="GO" id="GO:0005546">
    <property type="term" value="F:phosphatidylinositol-4,5-bisphosphate binding"/>
    <property type="evidence" value="ECO:0007669"/>
    <property type="project" value="InterPro"/>
</dbReference>
<reference evidence="5 6" key="1">
    <citation type="submission" date="2018-04" db="EMBL/GenBank/DDBJ databases">
        <title>WGS assembly of Panicum hallii var. hallii HAL2.</title>
        <authorList>
            <person name="Lovell J."/>
            <person name="Jenkins J."/>
            <person name="Lowry D."/>
            <person name="Mamidi S."/>
            <person name="Sreedasyam A."/>
            <person name="Weng X."/>
            <person name="Barry K."/>
            <person name="Bonette J."/>
            <person name="Campitelli B."/>
            <person name="Daum C."/>
            <person name="Gordon S."/>
            <person name="Gould B."/>
            <person name="Lipzen A."/>
            <person name="MacQueen A."/>
            <person name="Palacio-Mejia J."/>
            <person name="Plott C."/>
            <person name="Shakirov E."/>
            <person name="Shu S."/>
            <person name="Yoshinaga Y."/>
            <person name="Zane M."/>
            <person name="Rokhsar D."/>
            <person name="Grimwood J."/>
            <person name="Schmutz J."/>
            <person name="Juenger T."/>
        </authorList>
    </citation>
    <scope>NUCLEOTIDE SEQUENCE [LARGE SCALE GENOMIC DNA]</scope>
    <source>
        <strain evidence="6">cv. HAL2</strain>
    </source>
</reference>
<dbReference type="GO" id="GO:0000145">
    <property type="term" value="C:exocyst"/>
    <property type="evidence" value="ECO:0007669"/>
    <property type="project" value="InterPro"/>
</dbReference>
<feature type="domain" description="Exocyst complex subunit Exo70 C-terminal" evidence="4">
    <location>
        <begin position="187"/>
        <end position="597"/>
    </location>
</feature>
<keyword evidence="3" id="KW-0268">Exocytosis</keyword>
<comment type="function">
    <text evidence="3">Component of the exocyst complex.</text>
</comment>
<dbReference type="InterPro" id="IPR046364">
    <property type="entry name" value="Exo70_C"/>
</dbReference>
<keyword evidence="2 3" id="KW-0813">Transport</keyword>
<keyword evidence="3" id="KW-0653">Protein transport</keyword>
<evidence type="ECO:0000256" key="2">
    <source>
        <dbReference type="ARBA" id="ARBA00022448"/>
    </source>
</evidence>
<comment type="similarity">
    <text evidence="1 3">Belongs to the EXO70 family.</text>
</comment>
<gene>
    <name evidence="5" type="ORF">GQ55_4G332900</name>
</gene>
<accession>A0A2T7E2W0</accession>
<organism evidence="5 6">
    <name type="scientific">Panicum hallii var. hallii</name>
    <dbReference type="NCBI Taxonomy" id="1504633"/>
    <lineage>
        <taxon>Eukaryota</taxon>
        <taxon>Viridiplantae</taxon>
        <taxon>Streptophyta</taxon>
        <taxon>Embryophyta</taxon>
        <taxon>Tracheophyta</taxon>
        <taxon>Spermatophyta</taxon>
        <taxon>Magnoliopsida</taxon>
        <taxon>Liliopsida</taxon>
        <taxon>Poales</taxon>
        <taxon>Poaceae</taxon>
        <taxon>PACMAD clade</taxon>
        <taxon>Panicoideae</taxon>
        <taxon>Panicodae</taxon>
        <taxon>Paniceae</taxon>
        <taxon>Panicinae</taxon>
        <taxon>Panicum</taxon>
        <taxon>Panicum sect. Panicum</taxon>
    </lineage>
</organism>
<evidence type="ECO:0000313" key="5">
    <source>
        <dbReference type="EMBL" id="PUZ62127.1"/>
    </source>
</evidence>
<dbReference type="PANTHER" id="PTHR12542">
    <property type="entry name" value="EXOCYST COMPLEX PROTEIN EXO70"/>
    <property type="match status" value="1"/>
</dbReference>
<keyword evidence="6" id="KW-1185">Reference proteome</keyword>
<dbReference type="Proteomes" id="UP000244336">
    <property type="component" value="Chromosome 4"/>
</dbReference>
<dbReference type="Gene3D" id="1.20.1280.170">
    <property type="entry name" value="Exocyst complex component Exo70"/>
    <property type="match status" value="2"/>
</dbReference>
<evidence type="ECO:0000259" key="4">
    <source>
        <dbReference type="Pfam" id="PF03081"/>
    </source>
</evidence>
<sequence>MTQCGGGTASMLSPVVSWQLRTYRDSIRRASVPGGRCRPAVRFVPASSDSAAGEGAYCWSSSASSASSPALDASARCSPVSVSVSFSSDGDLCFSGCLDGAEELRAIALRMVHDGYMKGLIRAFGAAGGSSSAHCGGLGLSPGPEELLLGNWFSELDVEWVLHAREGDKLRPHLEDGCASLLDLMESWIKALKTMVQVLCITQLELRAKWPAAGGVRKAVRYFLLLATGKAAEREQEAALLARFAEASVLRMLDFVDAVADAALIDDDQAAAETLPGMLQVYACVVDDSPAVLALFKEAPGAASTFDAMNGVFLRKRSKLSDAVWSMVEKVRASFMADDCWRVSPAEAGGVHETARLMMNYAMLLWRNEGALNLVLQDQQHRFRMFLSEHDGHCSSSVADLIKNLISSSEKQLEKASNFISDPGLRYIFLMNNCSFISEKVSSLLLPPFEDCKIERSRGSRERLPPMEDCVRQPDRSIRAKIETDSNLDGLIKIQSFMEAYLEASWEPVMSCLYHDIPRGFLNCGGALDEFESEFQRTYTMQRMWKVPNPELRKRLREAVTEKVISGYSKYMSERMARGKTNRRHTSTPLELEELLEELFEG</sequence>
<evidence type="ECO:0000313" key="6">
    <source>
        <dbReference type="Proteomes" id="UP000244336"/>
    </source>
</evidence>
<proteinExistence type="inferred from homology"/>
<dbReference type="GO" id="GO:0006887">
    <property type="term" value="P:exocytosis"/>
    <property type="evidence" value="ECO:0007669"/>
    <property type="project" value="UniProtKB-KW"/>
</dbReference>
<dbReference type="GO" id="GO:0015031">
    <property type="term" value="P:protein transport"/>
    <property type="evidence" value="ECO:0007669"/>
    <property type="project" value="UniProtKB-KW"/>
</dbReference>
<dbReference type="Gramene" id="PUZ62127">
    <property type="protein sequence ID" value="PUZ62127"/>
    <property type="gene ID" value="GQ55_4G332900"/>
</dbReference>